<feature type="transmembrane region" description="Helical" evidence="6">
    <location>
        <begin position="123"/>
        <end position="145"/>
    </location>
</feature>
<dbReference type="EMBL" id="SGXD01000002">
    <property type="protein sequence ID" value="RZS90180.1"/>
    <property type="molecule type" value="Genomic_DNA"/>
</dbReference>
<feature type="transmembrane region" description="Helical" evidence="6">
    <location>
        <begin position="230"/>
        <end position="254"/>
    </location>
</feature>
<evidence type="ECO:0000256" key="6">
    <source>
        <dbReference type="SAM" id="Phobius"/>
    </source>
</evidence>
<protein>
    <recommendedName>
        <fullName evidence="9">Lysylphosphatidylglycerol synthase-like protein</fullName>
    </recommendedName>
</protein>
<comment type="caution">
    <text evidence="7">The sequence shown here is derived from an EMBL/GenBank/DDBJ whole genome shotgun (WGS) entry which is preliminary data.</text>
</comment>
<evidence type="ECO:0000313" key="8">
    <source>
        <dbReference type="Proteomes" id="UP000293638"/>
    </source>
</evidence>
<feature type="transmembrane region" description="Helical" evidence="6">
    <location>
        <begin position="152"/>
        <end position="172"/>
    </location>
</feature>
<sequence length="311" mass="32380">MVRRLLRALGSPQVRWAFVVAVLVGFATALWKSRHDLSRALRELSAGALGGGLAAVLVGLVASMLAYRALLADLGSPLPVVVAARIFFVGQLGKYIPGSLWPVVAQMEMGRDAGVPRQRSATAITLTILIYLGIGLLVGGVALLFASGVPVAYRWLVLAAPLLLALLHPRLLNPLVRRVVALARRPAPEHDLSGRGVLAAALWSLVSWVAFGVMVELLASSLGAPPGRALPLAVGGFAAAWSVGFLVVLAPAGAGPREVVLVAVLAPVLQRSEALAVSVVARLLMTLGDVLTAGAAVAAWQAGRRRSVTER</sequence>
<dbReference type="GO" id="GO:0005886">
    <property type="term" value="C:plasma membrane"/>
    <property type="evidence" value="ECO:0007669"/>
    <property type="project" value="UniProtKB-SubCell"/>
</dbReference>
<feature type="transmembrane region" description="Helical" evidence="6">
    <location>
        <begin position="14"/>
        <end position="32"/>
    </location>
</feature>
<keyword evidence="3 6" id="KW-0812">Transmembrane</keyword>
<dbReference type="InterPro" id="IPR022791">
    <property type="entry name" value="L-PG_synthase/AglD"/>
</dbReference>
<gene>
    <name evidence="7" type="ORF">EV189_1963</name>
</gene>
<evidence type="ECO:0000256" key="2">
    <source>
        <dbReference type="ARBA" id="ARBA00022475"/>
    </source>
</evidence>
<name>A0A4Q7NTF4_9ACTN</name>
<feature type="transmembrane region" description="Helical" evidence="6">
    <location>
        <begin position="192"/>
        <end position="218"/>
    </location>
</feature>
<accession>A0A4Q7NTF4</accession>
<comment type="subcellular location">
    <subcellularLocation>
        <location evidence="1">Cell membrane</location>
        <topology evidence="1">Multi-pass membrane protein</topology>
    </subcellularLocation>
</comment>
<evidence type="ECO:0000256" key="3">
    <source>
        <dbReference type="ARBA" id="ARBA00022692"/>
    </source>
</evidence>
<evidence type="ECO:0008006" key="9">
    <source>
        <dbReference type="Google" id="ProtNLM"/>
    </source>
</evidence>
<organism evidence="7 8">
    <name type="scientific">Motilibacter rhizosphaerae</name>
    <dbReference type="NCBI Taxonomy" id="598652"/>
    <lineage>
        <taxon>Bacteria</taxon>
        <taxon>Bacillati</taxon>
        <taxon>Actinomycetota</taxon>
        <taxon>Actinomycetes</taxon>
        <taxon>Motilibacterales</taxon>
        <taxon>Motilibacteraceae</taxon>
        <taxon>Motilibacter</taxon>
    </lineage>
</organism>
<dbReference type="Pfam" id="PF03706">
    <property type="entry name" value="LPG_synthase_TM"/>
    <property type="match status" value="1"/>
</dbReference>
<keyword evidence="4 6" id="KW-1133">Transmembrane helix</keyword>
<evidence type="ECO:0000313" key="7">
    <source>
        <dbReference type="EMBL" id="RZS90180.1"/>
    </source>
</evidence>
<evidence type="ECO:0000256" key="1">
    <source>
        <dbReference type="ARBA" id="ARBA00004651"/>
    </source>
</evidence>
<dbReference type="RefSeq" id="WP_231116230.1">
    <property type="nucleotide sequence ID" value="NZ_SGXD01000002.1"/>
</dbReference>
<evidence type="ECO:0000256" key="4">
    <source>
        <dbReference type="ARBA" id="ARBA00022989"/>
    </source>
</evidence>
<feature type="transmembrane region" description="Helical" evidence="6">
    <location>
        <begin position="44"/>
        <end position="67"/>
    </location>
</feature>
<reference evidence="7 8" key="1">
    <citation type="submission" date="2019-02" db="EMBL/GenBank/DDBJ databases">
        <title>Genomic Encyclopedia of Type Strains, Phase IV (KMG-IV): sequencing the most valuable type-strain genomes for metagenomic binning, comparative biology and taxonomic classification.</title>
        <authorList>
            <person name="Goeker M."/>
        </authorList>
    </citation>
    <scope>NUCLEOTIDE SEQUENCE [LARGE SCALE GENOMIC DNA]</scope>
    <source>
        <strain evidence="7 8">DSM 45622</strain>
    </source>
</reference>
<dbReference type="Proteomes" id="UP000293638">
    <property type="component" value="Unassembled WGS sequence"/>
</dbReference>
<keyword evidence="5 6" id="KW-0472">Membrane</keyword>
<proteinExistence type="predicted"/>
<keyword evidence="8" id="KW-1185">Reference proteome</keyword>
<dbReference type="AlphaFoldDB" id="A0A4Q7NTF4"/>
<keyword evidence="2" id="KW-1003">Cell membrane</keyword>
<evidence type="ECO:0000256" key="5">
    <source>
        <dbReference type="ARBA" id="ARBA00023136"/>
    </source>
</evidence>